<evidence type="ECO:0000313" key="2">
    <source>
        <dbReference type="EMBL" id="KAF4125837.1"/>
    </source>
</evidence>
<gene>
    <name evidence="2" type="ORF">GMORB2_1083</name>
</gene>
<dbReference type="OrthoDB" id="2142040at2759"/>
<dbReference type="Gene3D" id="3.40.50.410">
    <property type="entry name" value="von Willebrand factor, type A domain"/>
    <property type="match status" value="1"/>
</dbReference>
<sequence>MSRFFGSIKTKVFQKTATANDSDTIPGYSPPTIMAYSATSPVIYKATADGNSSPAFRFRDSGITNDDDRYAFLSTFDTVFLIDDSGSMTGRSWREARRVLSQITSVCTAHDVDGVDMYFLNHRSATHRDGGYHNVTDPAAASRIFGSVSPRSVTMTGARLWHILRPYVDRVAAAHDVDDVRPVNVIVITDGAPTDDPESVIVQLARRLDALDAPLYQVGIQFFQVGSMPDARDALRHLDDSLTDMGIRDMVDTATWDGGDRSCGTGVLTADGILKVVLGAVVRRIDRQRASNDWPRW</sequence>
<dbReference type="AlphaFoldDB" id="A0A9P5D4A4"/>
<evidence type="ECO:0000259" key="1">
    <source>
        <dbReference type="PROSITE" id="PS50234"/>
    </source>
</evidence>
<dbReference type="Proteomes" id="UP000749293">
    <property type="component" value="Unassembled WGS sequence"/>
</dbReference>
<proteinExistence type="predicted"/>
<dbReference type="InterPro" id="IPR002035">
    <property type="entry name" value="VWF_A"/>
</dbReference>
<reference evidence="2" key="1">
    <citation type="submission" date="2020-03" db="EMBL/GenBank/DDBJ databases">
        <title>Site-based positive gene gene selection in Geosmithia morbida across the United States reveals a broad range of putative effectors and factors for local host and environmental adapation.</title>
        <authorList>
            <person name="Onufrak A."/>
            <person name="Murdoch R.W."/>
            <person name="Gazis R."/>
            <person name="Huff M."/>
            <person name="Staton M."/>
            <person name="Klingeman W."/>
            <person name="Hadziabdic D."/>
        </authorList>
    </citation>
    <scope>NUCLEOTIDE SEQUENCE</scope>
    <source>
        <strain evidence="2">1262</strain>
    </source>
</reference>
<dbReference type="SMART" id="SM00327">
    <property type="entry name" value="VWA"/>
    <property type="match status" value="1"/>
</dbReference>
<evidence type="ECO:0000313" key="3">
    <source>
        <dbReference type="Proteomes" id="UP000749293"/>
    </source>
</evidence>
<protein>
    <submittedName>
        <fullName evidence="2">von Willebrand factor type A domain</fullName>
    </submittedName>
</protein>
<feature type="domain" description="VWFA" evidence="1">
    <location>
        <begin position="77"/>
        <end position="220"/>
    </location>
</feature>
<keyword evidence="3" id="KW-1185">Reference proteome</keyword>
<dbReference type="InterPro" id="IPR036465">
    <property type="entry name" value="vWFA_dom_sf"/>
</dbReference>
<dbReference type="PANTHER" id="PTHR34706">
    <property type="entry name" value="SLR1338 PROTEIN"/>
    <property type="match status" value="1"/>
</dbReference>
<dbReference type="GeneID" id="55967313"/>
<comment type="caution">
    <text evidence="2">The sequence shown here is derived from an EMBL/GenBank/DDBJ whole genome shotgun (WGS) entry which is preliminary data.</text>
</comment>
<dbReference type="RefSeq" id="XP_035324489.1">
    <property type="nucleotide sequence ID" value="XM_035463065.1"/>
</dbReference>
<accession>A0A9P5D4A4</accession>
<dbReference type="EMBL" id="JAANYQ010000002">
    <property type="protein sequence ID" value="KAF4125837.1"/>
    <property type="molecule type" value="Genomic_DNA"/>
</dbReference>
<organism evidence="2 3">
    <name type="scientific">Geosmithia morbida</name>
    <dbReference type="NCBI Taxonomy" id="1094350"/>
    <lineage>
        <taxon>Eukaryota</taxon>
        <taxon>Fungi</taxon>
        <taxon>Dikarya</taxon>
        <taxon>Ascomycota</taxon>
        <taxon>Pezizomycotina</taxon>
        <taxon>Sordariomycetes</taxon>
        <taxon>Hypocreomycetidae</taxon>
        <taxon>Hypocreales</taxon>
        <taxon>Bionectriaceae</taxon>
        <taxon>Geosmithia</taxon>
    </lineage>
</organism>
<dbReference type="Pfam" id="PF00092">
    <property type="entry name" value="VWA"/>
    <property type="match status" value="1"/>
</dbReference>
<dbReference type="SUPFAM" id="SSF53300">
    <property type="entry name" value="vWA-like"/>
    <property type="match status" value="1"/>
</dbReference>
<dbReference type="PANTHER" id="PTHR34706:SF1">
    <property type="entry name" value="VWFA DOMAIN-CONTAINING PROTEIN"/>
    <property type="match status" value="1"/>
</dbReference>
<dbReference type="PROSITE" id="PS50234">
    <property type="entry name" value="VWFA"/>
    <property type="match status" value="1"/>
</dbReference>
<name>A0A9P5D4A4_9HYPO</name>